<feature type="region of interest" description="Disordered" evidence="1">
    <location>
        <begin position="1"/>
        <end position="22"/>
    </location>
</feature>
<feature type="region of interest" description="Disordered" evidence="1">
    <location>
        <begin position="153"/>
        <end position="262"/>
    </location>
</feature>
<feature type="region of interest" description="Disordered" evidence="1">
    <location>
        <begin position="46"/>
        <end position="75"/>
    </location>
</feature>
<sequence length="459" mass="49902">MFERHPYASPPHTHSALPPLSSNIAHQDKDIKSPHASPILTSYHSYNSMSQTAGPSPPPSTHILSPTSSDLSVHRSSHPYVHTTTAAEPTYYNTHPGTYTVAHAPSYSSADHSDMMATGQIHRQSYPQLYPPTQTQGHMAVSSSAAHDYPRTMYSQPPPGLYSYQFPQPMTPYSSHPASSPQIHSPPLLMSHTQGPNGSAMGPPAHPHVLSPRSKFTSQRSGMGSIDSQASSSPSGISEGGSATPTGSTGAAPGPIPATTPLLVRTDETGVQWISFEYSRDRAKIKYVIRCDVESVDIDNLSTEFKTENCVYPRAFCKPDEYKGNRLNYENECNTVGWALAELNEELRGKRGLIQRAVDSWRNSNKDPRLRSRRVRRLAKMQHRKGSHPSLSAGQRHHHHLAANPQGGMMSHGVVAGNRVSASGMLVHHPQPPMEPSNVAGAHQGCGESVGVHGMFQHV</sequence>
<feature type="compositionally biased region" description="Low complexity" evidence="1">
    <location>
        <begin position="224"/>
        <end position="261"/>
    </location>
</feature>
<dbReference type="PANTHER" id="PTHR22949">
    <property type="entry name" value="WHITE COLLAR 2 PROTEIN WC2"/>
    <property type="match status" value="1"/>
</dbReference>
<evidence type="ECO:0000256" key="1">
    <source>
        <dbReference type="SAM" id="MobiDB-lite"/>
    </source>
</evidence>
<dbReference type="EMBL" id="AZGZ01000018">
    <property type="protein sequence ID" value="KZZ90118.1"/>
    <property type="molecule type" value="Genomic_DNA"/>
</dbReference>
<feature type="region of interest" description="Disordered" evidence="1">
    <location>
        <begin position="381"/>
        <end position="402"/>
    </location>
</feature>
<name>A0A167XIB6_9EURO</name>
<comment type="caution">
    <text evidence="3">The sequence shown here is derived from an EMBL/GenBank/DDBJ whole genome shotgun (WGS) entry which is preliminary data.</text>
</comment>
<dbReference type="VEuPathDB" id="FungiDB:AAP_04068"/>
<evidence type="ECO:0000259" key="2">
    <source>
        <dbReference type="Pfam" id="PF26087"/>
    </source>
</evidence>
<organism evidence="3 4">
    <name type="scientific">Ascosphaera apis ARSEF 7405</name>
    <dbReference type="NCBI Taxonomy" id="392613"/>
    <lineage>
        <taxon>Eukaryota</taxon>
        <taxon>Fungi</taxon>
        <taxon>Dikarya</taxon>
        <taxon>Ascomycota</taxon>
        <taxon>Pezizomycotina</taxon>
        <taxon>Eurotiomycetes</taxon>
        <taxon>Eurotiomycetidae</taxon>
        <taxon>Onygenales</taxon>
        <taxon>Ascosphaeraceae</taxon>
        <taxon>Ascosphaera</taxon>
    </lineage>
</organism>
<protein>
    <recommendedName>
        <fullName evidence="2">DUF8032 domain-containing protein</fullName>
    </recommendedName>
</protein>
<dbReference type="AlphaFoldDB" id="A0A167XIB6"/>
<dbReference type="OrthoDB" id="4205155at2759"/>
<keyword evidence="4" id="KW-1185">Reference proteome</keyword>
<gene>
    <name evidence="3" type="ORF">AAP_04068</name>
</gene>
<dbReference type="Proteomes" id="UP000242877">
    <property type="component" value="Unassembled WGS sequence"/>
</dbReference>
<dbReference type="Pfam" id="PF26087">
    <property type="entry name" value="DUF8032"/>
    <property type="match status" value="1"/>
</dbReference>
<reference evidence="3 4" key="1">
    <citation type="journal article" date="2016" name="Genome Biol. Evol.">
        <title>Divergent and convergent evolution of fungal pathogenicity.</title>
        <authorList>
            <person name="Shang Y."/>
            <person name="Xiao G."/>
            <person name="Zheng P."/>
            <person name="Cen K."/>
            <person name="Zhan S."/>
            <person name="Wang C."/>
        </authorList>
    </citation>
    <scope>NUCLEOTIDE SEQUENCE [LARGE SCALE GENOMIC DNA]</scope>
    <source>
        <strain evidence="3 4">ARSEF 7405</strain>
    </source>
</reference>
<accession>A0A167XIB6</accession>
<proteinExistence type="predicted"/>
<dbReference type="InterPro" id="IPR058345">
    <property type="entry name" value="DUF8032"/>
</dbReference>
<feature type="compositionally biased region" description="Polar residues" evidence="1">
    <location>
        <begin position="165"/>
        <end position="183"/>
    </location>
</feature>
<evidence type="ECO:0000313" key="3">
    <source>
        <dbReference type="EMBL" id="KZZ90118.1"/>
    </source>
</evidence>
<evidence type="ECO:0000313" key="4">
    <source>
        <dbReference type="Proteomes" id="UP000242877"/>
    </source>
</evidence>
<feature type="domain" description="DUF8032" evidence="2">
    <location>
        <begin position="271"/>
        <end position="365"/>
    </location>
</feature>
<feature type="compositionally biased region" description="Polar residues" evidence="1">
    <location>
        <begin position="62"/>
        <end position="71"/>
    </location>
</feature>
<dbReference type="PANTHER" id="PTHR22949:SF0">
    <property type="entry name" value="RE27538P"/>
    <property type="match status" value="1"/>
</dbReference>